<comment type="similarity">
    <text evidence="2 4">Belongs to the TGF-beta family.</text>
</comment>
<dbReference type="InterPro" id="IPR029034">
    <property type="entry name" value="Cystine-knot_cytokine"/>
</dbReference>
<keyword evidence="4" id="KW-0339">Growth factor</keyword>
<dbReference type="SMART" id="SM00204">
    <property type="entry name" value="TGFB"/>
    <property type="match status" value="1"/>
</dbReference>
<dbReference type="PANTHER" id="PTHR11848">
    <property type="entry name" value="TGF-BETA FAMILY"/>
    <property type="match status" value="1"/>
</dbReference>
<evidence type="ECO:0000256" key="1">
    <source>
        <dbReference type="ARBA" id="ARBA00004613"/>
    </source>
</evidence>
<dbReference type="PROSITE" id="PS51362">
    <property type="entry name" value="TGF_BETA_2"/>
    <property type="match status" value="1"/>
</dbReference>
<dbReference type="GO" id="GO:0005125">
    <property type="term" value="F:cytokine activity"/>
    <property type="evidence" value="ECO:0007669"/>
    <property type="project" value="TreeGrafter"/>
</dbReference>
<accession>V9PPB9</accession>
<evidence type="ECO:0000256" key="3">
    <source>
        <dbReference type="ARBA" id="ARBA00022525"/>
    </source>
</evidence>
<proteinExistence type="evidence at transcript level"/>
<evidence type="ECO:0000259" key="5">
    <source>
        <dbReference type="PROSITE" id="PS51362"/>
    </source>
</evidence>
<dbReference type="SUPFAM" id="SSF57501">
    <property type="entry name" value="Cystine-knot cytokines"/>
    <property type="match status" value="1"/>
</dbReference>
<evidence type="ECO:0000313" key="6">
    <source>
        <dbReference type="EMBL" id="AHA51220.1"/>
    </source>
</evidence>
<reference evidence="6" key="1">
    <citation type="journal article" date="2013" name="Science">
        <title>The genome of the ctenophore Mnemiopsis leidyi and its implications for cell type evolution.</title>
        <authorList>
            <consortium name="NISC Comparative Sequencing Program"/>
            <person name="Ryan J.F."/>
            <person name="Pang K."/>
            <person name="Schnitzler C.E."/>
            <person name="Nguyen A.D."/>
            <person name="Moreland R.T."/>
            <person name="Simmons D.K."/>
            <person name="Koch B.J."/>
            <person name="Francis W.R."/>
            <person name="Havlak P."/>
            <person name="Smith S.A."/>
            <person name="Putnam N.H."/>
            <person name="Haddock S.H."/>
            <person name="Dunn C.W."/>
            <person name="Wolfsberg T.G."/>
            <person name="Mullikin J.C."/>
            <person name="Martindale M.Q."/>
            <person name="Baxevanis A.D."/>
        </authorList>
    </citation>
    <scope>NUCLEOTIDE SEQUENCE</scope>
    <source>
        <strain evidence="6">58378</strain>
    </source>
</reference>
<comment type="subcellular location">
    <subcellularLocation>
        <location evidence="1">Secreted</location>
    </subcellularLocation>
</comment>
<feature type="domain" description="TGF-beta family profile" evidence="5">
    <location>
        <begin position="86"/>
        <end position="222"/>
    </location>
</feature>
<dbReference type="InterPro" id="IPR015615">
    <property type="entry name" value="TGF-beta-rel"/>
</dbReference>
<evidence type="ECO:0000256" key="4">
    <source>
        <dbReference type="RuleBase" id="RU000354"/>
    </source>
</evidence>
<dbReference type="GO" id="GO:0005615">
    <property type="term" value="C:extracellular space"/>
    <property type="evidence" value="ECO:0007669"/>
    <property type="project" value="TreeGrafter"/>
</dbReference>
<dbReference type="Pfam" id="PF00019">
    <property type="entry name" value="TGF_beta"/>
    <property type="match status" value="1"/>
</dbReference>
<name>V9PPB9_BATCU</name>
<dbReference type="GO" id="GO:0008083">
    <property type="term" value="F:growth factor activity"/>
    <property type="evidence" value="ECO:0007669"/>
    <property type="project" value="UniProtKB-KW"/>
</dbReference>
<organism evidence="6">
    <name type="scientific">Bathyctena chuni</name>
    <name type="common">Comb jellyfish</name>
    <dbReference type="NCBI Taxonomy" id="1403704"/>
    <lineage>
        <taxon>Eukaryota</taxon>
        <taxon>Metazoa</taxon>
        <taxon>Ctenophora</taxon>
        <taxon>Tentaculata</taxon>
        <taxon>Cydippida</taxon>
        <taxon>Bathyctenidae</taxon>
        <taxon>Bathyctena</taxon>
    </lineage>
</organism>
<dbReference type="AlphaFoldDB" id="V9PPB9"/>
<keyword evidence="3" id="KW-0964">Secreted</keyword>
<evidence type="ECO:0000256" key="2">
    <source>
        <dbReference type="ARBA" id="ARBA00006656"/>
    </source>
</evidence>
<dbReference type="Gene3D" id="2.10.90.10">
    <property type="entry name" value="Cystine-knot cytokines"/>
    <property type="match status" value="1"/>
</dbReference>
<sequence length="222" mass="25496">MIRRELPKGMREDHFVISWTDDWIQLNVSQSIEDINFWLRAGLCISAVINGNTITPDPWKFNSSFTDDLAFVMVWSSENLSLPQMKTRRSSRRDKFRDSALIHSSFSRNRVKFSDRCTLQPLFIDFRDLAWETWIIAPPGLELGTCSGVCMRDDISTNYNIIIDSINRDPDLHRLYSLAGIRSERCCAPTQFLPAVIMFVDERQKIVVQLVEDILVGGCGCV</sequence>
<dbReference type="InterPro" id="IPR001839">
    <property type="entry name" value="TGF-b_C"/>
</dbReference>
<protein>
    <submittedName>
        <fullName evidence="6">TGF_beta domain-containing protein</fullName>
    </submittedName>
</protein>
<dbReference type="EMBL" id="KF317286">
    <property type="protein sequence ID" value="AHA51220.1"/>
    <property type="molecule type" value="mRNA"/>
</dbReference>